<gene>
    <name evidence="1" type="primary">ORF22</name>
</gene>
<protein>
    <submittedName>
        <fullName evidence="1">Uncharacterized protein</fullName>
    </submittedName>
</protein>
<evidence type="ECO:0000313" key="1">
    <source>
        <dbReference type="EMBL" id="AYU75215.1"/>
    </source>
</evidence>
<organismHost>
    <name type="scientific">Lepidoptera</name>
    <name type="common">moths &amp; butterflies</name>
    <dbReference type="NCBI Taxonomy" id="7088"/>
</organismHost>
<sequence length="335" mass="38861">MQMRLPFNLLRIHNSSQRAIKCFEMNILFECCKSVNYHYDKDNVYGEKYIKFCSCWPNRVTVQIEAAPEPFDVYIVKIASLATSSNGSLSGVGGGGGGNVSIEPNRKHRCVVRRLYRQYATIRFEVLECELNEAFVVAVNRSLFYTMNEHLAYSTNLDMADRLDSIDHYSLFNRLYKASCYENELNCHMGTHRSFGSKGRLVANLLHSMTSDDHVFDAWPDSPHRLRVNMTVAIERFVNRIRVYTLTPDVIDCALGMDTKCNLHRIMSNRSMELHLRHKSRGTLFGFVRFIEFDFCMNDHYDENLMSNGDFVNVKYIVGQENFNKHVINKIHKML</sequence>
<name>A0A3G4S8U3_NPVSL</name>
<proteinExistence type="predicted"/>
<organism evidence="1">
    <name type="scientific">Spodoptera littoralis nuclear polyhedrosis virus</name>
    <name type="common">SlNPV</name>
    <dbReference type="NCBI Taxonomy" id="10456"/>
    <lineage>
        <taxon>Viruses</taxon>
        <taxon>Viruses incertae sedis</taxon>
        <taxon>Naldaviricetes</taxon>
        <taxon>Lefavirales</taxon>
        <taxon>Baculoviridae</taxon>
        <taxon>Alphabaculovirus</taxon>
        <taxon>Alphabaculovirus splittoralis</taxon>
    </lineage>
</organism>
<dbReference type="EMBL" id="MG958660">
    <property type="protein sequence ID" value="AYU75215.1"/>
    <property type="molecule type" value="Genomic_DNA"/>
</dbReference>
<accession>A0A3G4S8U3</accession>
<reference evidence="1" key="1">
    <citation type="submission" date="2018-02" db="EMBL/GenBank/DDBJ databases">
        <title>Genome analyses of the Tunisian isolate of Spodoptera littoralis#nucleopolyhedrovirus SpliNPV-Tun2 and biological activity identification.</title>
        <authorList>
            <person name="Ben Tiba S."/>
            <person name="Wennmann J.T."/>
            <person name="Laarif A."/>
            <person name="Larem A."/>
            <person name="Fattouch S."/>
            <person name="Jehle J.A."/>
        </authorList>
    </citation>
    <scope>NUCLEOTIDE SEQUENCE</scope>
    <source>
        <strain evidence="1">SpliNPV-Tun2</strain>
    </source>
</reference>